<evidence type="ECO:0000256" key="1">
    <source>
        <dbReference type="ARBA" id="ARBA00004651"/>
    </source>
</evidence>
<keyword evidence="5 8" id="KW-1133">Transmembrane helix</keyword>
<dbReference type="InterPro" id="IPR003688">
    <property type="entry name" value="TraG/VirD4"/>
</dbReference>
<dbReference type="Pfam" id="PF02534">
    <property type="entry name" value="T4SS-DNA_transf"/>
    <property type="match status" value="1"/>
</dbReference>
<evidence type="ECO:0000256" key="7">
    <source>
        <dbReference type="SAM" id="MobiDB-lite"/>
    </source>
</evidence>
<name>A0A917G1R5_9BACL</name>
<feature type="transmembrane region" description="Helical" evidence="8">
    <location>
        <begin position="147"/>
        <end position="169"/>
    </location>
</feature>
<feature type="transmembrane region" description="Helical" evidence="8">
    <location>
        <begin position="41"/>
        <end position="67"/>
    </location>
</feature>
<evidence type="ECO:0000256" key="5">
    <source>
        <dbReference type="ARBA" id="ARBA00022989"/>
    </source>
</evidence>
<evidence type="ECO:0000256" key="4">
    <source>
        <dbReference type="ARBA" id="ARBA00022692"/>
    </source>
</evidence>
<dbReference type="GO" id="GO:0005886">
    <property type="term" value="C:plasma membrane"/>
    <property type="evidence" value="ECO:0007669"/>
    <property type="project" value="UniProtKB-SubCell"/>
</dbReference>
<evidence type="ECO:0000313" key="11">
    <source>
        <dbReference type="Proteomes" id="UP000644756"/>
    </source>
</evidence>
<accession>A0A917G1R5</accession>
<evidence type="ECO:0000256" key="2">
    <source>
        <dbReference type="ARBA" id="ARBA00008806"/>
    </source>
</evidence>
<dbReference type="Pfam" id="PF12696">
    <property type="entry name" value="TraG-D_C"/>
    <property type="match status" value="1"/>
</dbReference>
<feature type="region of interest" description="Disordered" evidence="7">
    <location>
        <begin position="774"/>
        <end position="967"/>
    </location>
</feature>
<dbReference type="PANTHER" id="PTHR37937">
    <property type="entry name" value="CONJUGATIVE TRANSFER: DNA TRANSPORT"/>
    <property type="match status" value="1"/>
</dbReference>
<feature type="compositionally biased region" description="Polar residues" evidence="7">
    <location>
        <begin position="783"/>
        <end position="810"/>
    </location>
</feature>
<dbReference type="InterPro" id="IPR032689">
    <property type="entry name" value="TraG-D_C"/>
</dbReference>
<evidence type="ECO:0000256" key="3">
    <source>
        <dbReference type="ARBA" id="ARBA00022475"/>
    </source>
</evidence>
<reference evidence="10" key="1">
    <citation type="journal article" date="2014" name="Int. J. Syst. Evol. Microbiol.">
        <title>Complete genome sequence of Corynebacterium casei LMG S-19264T (=DSM 44701T), isolated from a smear-ripened cheese.</title>
        <authorList>
            <consortium name="US DOE Joint Genome Institute (JGI-PGF)"/>
            <person name="Walter F."/>
            <person name="Albersmeier A."/>
            <person name="Kalinowski J."/>
            <person name="Ruckert C."/>
        </authorList>
    </citation>
    <scope>NUCLEOTIDE SEQUENCE</scope>
    <source>
        <strain evidence="10">CGMCC 1.12987</strain>
    </source>
</reference>
<evidence type="ECO:0000256" key="8">
    <source>
        <dbReference type="SAM" id="Phobius"/>
    </source>
</evidence>
<keyword evidence="11" id="KW-1185">Reference proteome</keyword>
<dbReference type="Gene3D" id="3.40.50.300">
    <property type="entry name" value="P-loop containing nucleotide triphosphate hydrolases"/>
    <property type="match status" value="2"/>
</dbReference>
<dbReference type="PANTHER" id="PTHR37937:SF1">
    <property type="entry name" value="CONJUGATIVE TRANSFER: DNA TRANSPORT"/>
    <property type="match status" value="1"/>
</dbReference>
<dbReference type="AlphaFoldDB" id="A0A917G1R5"/>
<evidence type="ECO:0000256" key="6">
    <source>
        <dbReference type="ARBA" id="ARBA00023136"/>
    </source>
</evidence>
<feature type="compositionally biased region" description="Low complexity" evidence="7">
    <location>
        <begin position="902"/>
        <end position="922"/>
    </location>
</feature>
<dbReference type="Proteomes" id="UP000644756">
    <property type="component" value="Unassembled WGS sequence"/>
</dbReference>
<dbReference type="InterPro" id="IPR051539">
    <property type="entry name" value="T4SS-coupling_protein"/>
</dbReference>
<feature type="transmembrane region" description="Helical" evidence="8">
    <location>
        <begin position="189"/>
        <end position="215"/>
    </location>
</feature>
<protein>
    <recommendedName>
        <fullName evidence="9">TraD/TraG TraM recognition site domain-containing protein</fullName>
    </recommendedName>
</protein>
<reference evidence="10" key="2">
    <citation type="submission" date="2020-09" db="EMBL/GenBank/DDBJ databases">
        <authorList>
            <person name="Sun Q."/>
            <person name="Zhou Y."/>
        </authorList>
    </citation>
    <scope>NUCLEOTIDE SEQUENCE</scope>
    <source>
        <strain evidence="10">CGMCC 1.12987</strain>
    </source>
</reference>
<dbReference type="CDD" id="cd01127">
    <property type="entry name" value="TrwB_TraG_TraD_VirD4"/>
    <property type="match status" value="1"/>
</dbReference>
<keyword evidence="4 8" id="KW-0812">Transmembrane</keyword>
<sequence length="967" mass="109009">MNLSKEVYMNDEHEFGKGLLPAYGQMVWVNSREKLFEWYRLYFHTVLVSLFFLVNSVFALSSAMLFIKQFNDAASGPGAISSLVPGNPDILTSVLGILFFPLDQWPLFWLCSIFFCYFTMCYSTVTQPIKRGYSTLLTYISERGRRAVLVVTIIHMSLLYSGLFAWYINLFTRDFFSNMRVEDKPHLKITSMTGFVDFLMIIPVIICLIVAFYMAREFYKNEDFKKTFYKWEFSFLSNQSFSLRGKKCDVVVGWEKKTAKPIVLSEESRFLHELVVGATGSGKTSTAILIRIVQDLVRIARGHKVGVVVLEPKSDLIRDVQKLAEQLGIPKSKIKVVDPTDLLQSIKFNPLAGPLEVAAETWRGVLDALAGDQDPFFKGQQSETSAQYVMLGKIRYGNQFNFILHLQRMYSEPRFLADMTEDVRRWIERNLNNPLITPEERVLLDRYDRVCTYFENDVLEYVFAKDKEGGQLPVLYPQGHKYAGKQVVTNKKDKFIAGAKKYVTDISMNAMLSQLLVAAEGEETLDLDTFLNDGGILLFNTALAELEELSLMFGQFIIRQMQSAVFRRPPEEEGYKRIPVFFTIDEFPLYINDAFSRLLTLGRSYKVGTLIAIQNLGQLRVVQAGYDEVILTNASNKTVFGRGEVKDNEYFSKQFGEAYVMEESLNESVTPMSMPNQSRGLRYNTARKLEPRFTPTEIKEQPFKHFIVEVVGQDGSIAVPVQAYGKFVNETKFLKRFIDIGRIQLATQNHKPLTFKGNIHQLAYLVEQLDDKKKNDDAAPEVNSETAATDSQQNTALTAENHTATQQNGPVSPPAGAKEPPQAVPFPPNTEEKSESAAGTSSSAEDESFEWPAEDNDEPGSGDSEGPENLEEKREESSPSQTHSMPDNFDDLVKTVHDNLIGSPSAAPASSAPASGGDKAASQSKPRSDDLVDLDDLAAVDRRDSSTQQRYADEQINKVDDYKEDDI</sequence>
<feature type="transmembrane region" description="Helical" evidence="8">
    <location>
        <begin position="106"/>
        <end position="126"/>
    </location>
</feature>
<feature type="compositionally biased region" description="Basic and acidic residues" evidence="7">
    <location>
        <begin position="939"/>
        <end position="961"/>
    </location>
</feature>
<dbReference type="InterPro" id="IPR027417">
    <property type="entry name" value="P-loop_NTPase"/>
</dbReference>
<dbReference type="SUPFAM" id="SSF52540">
    <property type="entry name" value="P-loop containing nucleoside triphosphate hydrolases"/>
    <property type="match status" value="1"/>
</dbReference>
<organism evidence="10 11">
    <name type="scientific">Paenibacillus abyssi</name>
    <dbReference type="NCBI Taxonomy" id="1340531"/>
    <lineage>
        <taxon>Bacteria</taxon>
        <taxon>Bacillati</taxon>
        <taxon>Bacillota</taxon>
        <taxon>Bacilli</taxon>
        <taxon>Bacillales</taxon>
        <taxon>Paenibacillaceae</taxon>
        <taxon>Paenibacillus</taxon>
    </lineage>
</organism>
<evidence type="ECO:0000313" key="10">
    <source>
        <dbReference type="EMBL" id="GGG18639.1"/>
    </source>
</evidence>
<comment type="caution">
    <text evidence="10">The sequence shown here is derived from an EMBL/GenBank/DDBJ whole genome shotgun (WGS) entry which is preliminary data.</text>
</comment>
<feature type="domain" description="TraD/TraG TraM recognition site" evidence="9">
    <location>
        <begin position="579"/>
        <end position="702"/>
    </location>
</feature>
<keyword evidence="3" id="KW-1003">Cell membrane</keyword>
<evidence type="ECO:0000259" key="9">
    <source>
        <dbReference type="Pfam" id="PF12696"/>
    </source>
</evidence>
<comment type="subcellular location">
    <subcellularLocation>
        <location evidence="1">Cell membrane</location>
        <topology evidence="1">Multi-pass membrane protein</topology>
    </subcellularLocation>
</comment>
<gene>
    <name evidence="10" type="ORF">GCM10010916_39310</name>
</gene>
<keyword evidence="6 8" id="KW-0472">Membrane</keyword>
<proteinExistence type="inferred from homology"/>
<dbReference type="EMBL" id="BMGR01000014">
    <property type="protein sequence ID" value="GGG18639.1"/>
    <property type="molecule type" value="Genomic_DNA"/>
</dbReference>
<feature type="transmembrane region" description="Helical" evidence="8">
    <location>
        <begin position="79"/>
        <end position="100"/>
    </location>
</feature>
<comment type="similarity">
    <text evidence="2">Belongs to the VirD4/TraG family.</text>
</comment>
<feature type="compositionally biased region" description="Acidic residues" evidence="7">
    <location>
        <begin position="844"/>
        <end position="869"/>
    </location>
</feature>